<organism evidence="4 5">
    <name type="scientific">Clohesyomyces aquaticus</name>
    <dbReference type="NCBI Taxonomy" id="1231657"/>
    <lineage>
        <taxon>Eukaryota</taxon>
        <taxon>Fungi</taxon>
        <taxon>Dikarya</taxon>
        <taxon>Ascomycota</taxon>
        <taxon>Pezizomycotina</taxon>
        <taxon>Dothideomycetes</taxon>
        <taxon>Pleosporomycetidae</taxon>
        <taxon>Pleosporales</taxon>
        <taxon>Lindgomycetaceae</taxon>
        <taxon>Clohesyomyces</taxon>
    </lineage>
</organism>
<keyword evidence="1" id="KW-0175">Coiled coil</keyword>
<dbReference type="Proteomes" id="UP000193144">
    <property type="component" value="Unassembled WGS sequence"/>
</dbReference>
<dbReference type="Gene3D" id="3.40.50.300">
    <property type="entry name" value="P-loop containing nucleotide triphosphate hydrolases"/>
    <property type="match status" value="1"/>
</dbReference>
<evidence type="ECO:0000313" key="4">
    <source>
        <dbReference type="EMBL" id="ORX95497.1"/>
    </source>
</evidence>
<gene>
    <name evidence="4" type="ORF">BCR34DRAFT_579235</name>
</gene>
<dbReference type="GO" id="GO:0043531">
    <property type="term" value="F:ADP binding"/>
    <property type="evidence" value="ECO:0007669"/>
    <property type="project" value="InterPro"/>
</dbReference>
<dbReference type="Pfam" id="PF17107">
    <property type="entry name" value="SesA"/>
    <property type="match status" value="1"/>
</dbReference>
<sequence length="1357" mass="153826">MDTISCISAIVQLVDFSCKVCSRIDELKGQLGEIPRLFAPVKAEMGVVKKLITELDSAALKRSNLESEIEALISSFEQQLQELDRIIEDVRITRNTSLPSYMRRAISTVHNDTKTRQLIENLRSHAIHLCSLVDRFDRNQEQPTEPRYFNIGSVPTAIVNFVGREDEIEKIQTHIKNSQNGQATVVLQGIGGQGKTQLALEVTRRLFDAGDANSVVWVDATSEAAVLLCFEKMYESIQGDGQSLVDPTRRVQASKRIMAAWTTPWIFVVDNYDNPKDFPEMMSHLPKRSNASVLFISRNTSVERLGNLVIKLPGLDRESAARLLLDRSQSATTETNNDYALQISERLAFLALAIDQAGAFCLGNKLPLSAFLEQYDRKKTSMFRYTPDGWEYRKRLRGSEESSVSVYTTWEMSIDSLDNTNGYREHARDFLRTCAFIDYTFITDLVLQRDIWEDAVKLHGNAEWQHLFRNLDGSWNSTKFEGFIHTLSRLSLTIESRQENGTFYFSIHPLIAEWLRLTSEDAEGIARNTLFRSIHLVTATLKQVIYVQHEYSEILSMFPENKEILGHIIVSTEHCQEYLSPGIKIGEYPFLDRDGFYYSLFFLEMLMFNEAAEYCDIVYTSRKSILGDQDEGVWTAYAFLGKIEHARGNLWQAKEIRYAVYERRKREYGDRDFRTISAGIHYARNCEELGESCDVMSTICGIIFGSPERSRLYQGLLSAPGEHAFFPLLSSLVSMGAKRTASQLCEDLFALKGWSVSDADYWTLLKYAGLQHQLGHIKSAISILPRFDHGCDDQWGPEHPYGLLSLTLQAKVLELTEAPRVIEEAERDHKLALCGLSTKFGPSHPAVLATKIRLAGNLFLQNRRDEWFELMQKEVLPHVWEKPSLDMKLQVTQTFAAGCYVDERFKEAEAWHRKTIELLESDYRDPTVTKIQASLHLGLCLSAHSNQSIPSANCACVRPIIHELHSIVEKMSQFSATDLISSNLPVDAEHDWTGDWYSERELFIDFLDLYCMFLENLGHVDFSASINSKGLILAAQWFGKSDAQTIIAASSFEKRQRLCPPQSTGRLPSAGHGALLQYIVSGQSYWNGDGHPSVLRTKELLAFFHEDQGRDSECCRLREEIAEATADVFGPRHINTGWARYREAVSLLRRDMMENDSAMSILIEVYASTCNSADTGERELALACLEKQEEVLKHARIAKGTRNSTDLKKVTQLISKLRAAVEQDRASRADPRPYWCACEDNGRREATQDKTARRRSIGLLSRMLKVFWEERGEVQRGRANAKRSTVQCTDGEMVKPQVSELEDTIKKSYEHVCSVLASLESSETPDLGTFFQNLKWEPPGNANAFGKDPNCDFSGGN</sequence>
<evidence type="ECO:0000259" key="2">
    <source>
        <dbReference type="Pfam" id="PF00931"/>
    </source>
</evidence>
<feature type="domain" description="NACHT-NTPase and P-loop NTPases N-terminal" evidence="3">
    <location>
        <begin position="7"/>
        <end position="122"/>
    </location>
</feature>
<dbReference type="PANTHER" id="PTHR46082">
    <property type="entry name" value="ATP/GTP-BINDING PROTEIN-RELATED"/>
    <property type="match status" value="1"/>
</dbReference>
<proteinExistence type="predicted"/>
<dbReference type="SUPFAM" id="SSF52540">
    <property type="entry name" value="P-loop containing nucleoside triphosphate hydrolases"/>
    <property type="match status" value="1"/>
</dbReference>
<protein>
    <recommendedName>
        <fullName evidence="6">NB-ARC domain-containing protein</fullName>
    </recommendedName>
</protein>
<accession>A0A1Y1YBX1</accession>
<evidence type="ECO:0000259" key="3">
    <source>
        <dbReference type="Pfam" id="PF17107"/>
    </source>
</evidence>
<dbReference type="PANTHER" id="PTHR46082:SF6">
    <property type="entry name" value="AAA+ ATPASE DOMAIN-CONTAINING PROTEIN-RELATED"/>
    <property type="match status" value="1"/>
</dbReference>
<dbReference type="Pfam" id="PF00931">
    <property type="entry name" value="NB-ARC"/>
    <property type="match status" value="1"/>
</dbReference>
<dbReference type="STRING" id="1231657.A0A1Y1YBX1"/>
<reference evidence="4 5" key="1">
    <citation type="submission" date="2016-07" db="EMBL/GenBank/DDBJ databases">
        <title>Pervasive Adenine N6-methylation of Active Genes in Fungi.</title>
        <authorList>
            <consortium name="DOE Joint Genome Institute"/>
            <person name="Mondo S.J."/>
            <person name="Dannebaum R.O."/>
            <person name="Kuo R.C."/>
            <person name="Labutti K."/>
            <person name="Haridas S."/>
            <person name="Kuo A."/>
            <person name="Salamov A."/>
            <person name="Ahrendt S.R."/>
            <person name="Lipzen A."/>
            <person name="Sullivan W."/>
            <person name="Andreopoulos W.B."/>
            <person name="Clum A."/>
            <person name="Lindquist E."/>
            <person name="Daum C."/>
            <person name="Ramamoorthy G.K."/>
            <person name="Gryganskyi A."/>
            <person name="Culley D."/>
            <person name="Magnuson J.K."/>
            <person name="James T.Y."/>
            <person name="O'Malley M.A."/>
            <person name="Stajich J.E."/>
            <person name="Spatafora J.W."/>
            <person name="Visel A."/>
            <person name="Grigoriev I.V."/>
        </authorList>
    </citation>
    <scope>NUCLEOTIDE SEQUENCE [LARGE SCALE GENOMIC DNA]</scope>
    <source>
        <strain evidence="4 5">CBS 115471</strain>
    </source>
</reference>
<feature type="coiled-coil region" evidence="1">
    <location>
        <begin position="48"/>
        <end position="93"/>
    </location>
</feature>
<dbReference type="EMBL" id="MCFA01000276">
    <property type="protein sequence ID" value="ORX95497.1"/>
    <property type="molecule type" value="Genomic_DNA"/>
</dbReference>
<dbReference type="OrthoDB" id="5986190at2759"/>
<keyword evidence="5" id="KW-1185">Reference proteome</keyword>
<feature type="domain" description="NB-ARC" evidence="2">
    <location>
        <begin position="164"/>
        <end position="305"/>
    </location>
</feature>
<dbReference type="InterPro" id="IPR011990">
    <property type="entry name" value="TPR-like_helical_dom_sf"/>
</dbReference>
<comment type="caution">
    <text evidence="4">The sequence shown here is derived from an EMBL/GenBank/DDBJ whole genome shotgun (WGS) entry which is preliminary data.</text>
</comment>
<name>A0A1Y1YBX1_9PLEO</name>
<dbReference type="InterPro" id="IPR053137">
    <property type="entry name" value="NLR-like"/>
</dbReference>
<dbReference type="InterPro" id="IPR002182">
    <property type="entry name" value="NB-ARC"/>
</dbReference>
<dbReference type="Gene3D" id="1.25.40.10">
    <property type="entry name" value="Tetratricopeptide repeat domain"/>
    <property type="match status" value="2"/>
</dbReference>
<dbReference type="InterPro" id="IPR031352">
    <property type="entry name" value="SesA"/>
</dbReference>
<evidence type="ECO:0000313" key="5">
    <source>
        <dbReference type="Proteomes" id="UP000193144"/>
    </source>
</evidence>
<evidence type="ECO:0000256" key="1">
    <source>
        <dbReference type="SAM" id="Coils"/>
    </source>
</evidence>
<evidence type="ECO:0008006" key="6">
    <source>
        <dbReference type="Google" id="ProtNLM"/>
    </source>
</evidence>
<dbReference type="InterPro" id="IPR027417">
    <property type="entry name" value="P-loop_NTPase"/>
</dbReference>